<dbReference type="EMBL" id="JAIGNO010000003">
    <property type="protein sequence ID" value="MBX7482115.1"/>
    <property type="molecule type" value="Genomic_DNA"/>
</dbReference>
<keyword evidence="2" id="KW-1185">Reference proteome</keyword>
<dbReference type="RefSeq" id="WP_221556878.1">
    <property type="nucleotide sequence ID" value="NZ_JAIGNO010000003.1"/>
</dbReference>
<dbReference type="Proteomes" id="UP000755104">
    <property type="component" value="Unassembled WGS sequence"/>
</dbReference>
<gene>
    <name evidence="1" type="ORF">K3174_06200</name>
</gene>
<organism evidence="1 2">
    <name type="scientific">Qipengyuania qiaonensis</name>
    <dbReference type="NCBI Taxonomy" id="2867240"/>
    <lineage>
        <taxon>Bacteria</taxon>
        <taxon>Pseudomonadati</taxon>
        <taxon>Pseudomonadota</taxon>
        <taxon>Alphaproteobacteria</taxon>
        <taxon>Sphingomonadales</taxon>
        <taxon>Erythrobacteraceae</taxon>
        <taxon>Qipengyuania</taxon>
    </lineage>
</organism>
<proteinExistence type="predicted"/>
<sequence length="152" mass="17048">MEARKVPIVRTSCHCNGCREAGAILQSLPQAPPILDEDEGTRFVLYRKDRVDCLSGCDNLAEHRLTPSSPTRRVVAACCNSFMFLDFTKGHWITVFADRIDLAGAARSAPKQGRTSAMFFLRLMANWAKMGFKTPNIDYVHKEIDDDGRPKD</sequence>
<accession>A0ABS7J817</accession>
<reference evidence="1 2" key="1">
    <citation type="submission" date="2021-08" db="EMBL/GenBank/DDBJ databases">
        <title>Comparative Genomics Analysis of the Genus Qipengyuania Reveals Extensive Genetic Diversity and Metabolic Versatility, Including the Description of Fifteen Novel Species.</title>
        <authorList>
            <person name="Liu Y."/>
        </authorList>
    </citation>
    <scope>NUCLEOTIDE SEQUENCE [LARGE SCALE GENOMIC DNA]</scope>
    <source>
        <strain evidence="1 2">6D47A</strain>
    </source>
</reference>
<evidence type="ECO:0000313" key="1">
    <source>
        <dbReference type="EMBL" id="MBX7482115.1"/>
    </source>
</evidence>
<protein>
    <recommendedName>
        <fullName evidence="3">CENP-V/GFA domain-containing protein</fullName>
    </recommendedName>
</protein>
<evidence type="ECO:0000313" key="2">
    <source>
        <dbReference type="Proteomes" id="UP000755104"/>
    </source>
</evidence>
<dbReference type="InterPro" id="IPR011057">
    <property type="entry name" value="Mss4-like_sf"/>
</dbReference>
<dbReference type="SUPFAM" id="SSF51316">
    <property type="entry name" value="Mss4-like"/>
    <property type="match status" value="1"/>
</dbReference>
<evidence type="ECO:0008006" key="3">
    <source>
        <dbReference type="Google" id="ProtNLM"/>
    </source>
</evidence>
<name>A0ABS7J817_9SPHN</name>
<comment type="caution">
    <text evidence="1">The sequence shown here is derived from an EMBL/GenBank/DDBJ whole genome shotgun (WGS) entry which is preliminary data.</text>
</comment>